<comment type="caution">
    <text evidence="8">The sequence shown here is derived from an EMBL/GenBank/DDBJ whole genome shotgun (WGS) entry which is preliminary data.</text>
</comment>
<feature type="domain" description="Peptidase M16 N-terminal" evidence="6">
    <location>
        <begin position="14"/>
        <end position="157"/>
    </location>
</feature>
<keyword evidence="3" id="KW-0378">Hydrolase</keyword>
<dbReference type="Gene3D" id="3.30.830.10">
    <property type="entry name" value="Metalloenzyme, LuxS/M16 peptidase-like"/>
    <property type="match status" value="2"/>
</dbReference>
<dbReference type="InterPro" id="IPR050626">
    <property type="entry name" value="Peptidase_M16"/>
</dbReference>
<evidence type="ECO:0000256" key="2">
    <source>
        <dbReference type="ARBA" id="ARBA00022670"/>
    </source>
</evidence>
<keyword evidence="5" id="KW-0482">Metalloprotease</keyword>
<dbReference type="InterPro" id="IPR007863">
    <property type="entry name" value="Peptidase_M16_C"/>
</dbReference>
<accession>A0ABV9T6P2</accession>
<sequence length="421" mass="48174">MINYQQFTLENGLKVLVHEDPSSEMAVFNLLYKVGSRNEVLGKTGLAHYFEHLMFGGSRHVANFDSELERVGGECNAFTNTDITNYYISLPAINIETAFWLESDRMMHLSLYEKTIEAQRSVVIEEFKQRYLNQPYGDAMHHVRNLAYQLHPYRWPTIGEKIEDIERFEKKDLEDFFSKYYSPDNAILAIAGNIKPSRAFQLAQKWFGAIPPSPVKHDAPPAEPVQRAKRTKTVFAEVPTDALYKVYHIPGRLEEDYIPCDLITDIIGFGRSSLLEQKLVKNSSLFASISAYVLGNEDPGLMVITGKMEKGVDAERAEEALDRVLDEFKSTAIDDKTLEKIKNQSEAIKTYESVKLLNRAMKLAYYSHLGSPDLYEKEFQIKLKTTSEQILRAAKKYMTEENASVVYYKREQKATLASQEV</sequence>
<evidence type="ECO:0000256" key="5">
    <source>
        <dbReference type="ARBA" id="ARBA00023049"/>
    </source>
</evidence>
<name>A0ABV9T6P2_9BACT</name>
<dbReference type="PANTHER" id="PTHR43690:SF17">
    <property type="entry name" value="PROTEIN YHJJ"/>
    <property type="match status" value="1"/>
</dbReference>
<comment type="similarity">
    <text evidence="1">Belongs to the peptidase M16 family.</text>
</comment>
<evidence type="ECO:0000313" key="8">
    <source>
        <dbReference type="EMBL" id="MFC4874118.1"/>
    </source>
</evidence>
<dbReference type="InterPro" id="IPR011249">
    <property type="entry name" value="Metalloenz_LuxS/M16"/>
</dbReference>
<reference evidence="9" key="1">
    <citation type="journal article" date="2019" name="Int. J. Syst. Evol. Microbiol.">
        <title>The Global Catalogue of Microorganisms (GCM) 10K type strain sequencing project: providing services to taxonomists for standard genome sequencing and annotation.</title>
        <authorList>
            <consortium name="The Broad Institute Genomics Platform"/>
            <consortium name="The Broad Institute Genome Sequencing Center for Infectious Disease"/>
            <person name="Wu L."/>
            <person name="Ma J."/>
        </authorList>
    </citation>
    <scope>NUCLEOTIDE SEQUENCE [LARGE SCALE GENOMIC DNA]</scope>
    <source>
        <strain evidence="9">CGMCC 4.7466</strain>
    </source>
</reference>
<feature type="domain" description="Peptidase M16 C-terminal" evidence="7">
    <location>
        <begin position="168"/>
        <end position="344"/>
    </location>
</feature>
<evidence type="ECO:0000256" key="1">
    <source>
        <dbReference type="ARBA" id="ARBA00007261"/>
    </source>
</evidence>
<dbReference type="Pfam" id="PF05193">
    <property type="entry name" value="Peptidase_M16_C"/>
    <property type="match status" value="1"/>
</dbReference>
<keyword evidence="9" id="KW-1185">Reference proteome</keyword>
<evidence type="ECO:0000259" key="7">
    <source>
        <dbReference type="Pfam" id="PF05193"/>
    </source>
</evidence>
<dbReference type="Proteomes" id="UP001595818">
    <property type="component" value="Unassembled WGS sequence"/>
</dbReference>
<dbReference type="SUPFAM" id="SSF63411">
    <property type="entry name" value="LuxS/MPP-like metallohydrolase"/>
    <property type="match status" value="2"/>
</dbReference>
<evidence type="ECO:0000259" key="6">
    <source>
        <dbReference type="Pfam" id="PF00675"/>
    </source>
</evidence>
<evidence type="ECO:0000256" key="4">
    <source>
        <dbReference type="ARBA" id="ARBA00022833"/>
    </source>
</evidence>
<evidence type="ECO:0000313" key="9">
    <source>
        <dbReference type="Proteomes" id="UP001595818"/>
    </source>
</evidence>
<proteinExistence type="inferred from homology"/>
<organism evidence="8 9">
    <name type="scientific">Negadavirga shengliensis</name>
    <dbReference type="NCBI Taxonomy" id="1389218"/>
    <lineage>
        <taxon>Bacteria</taxon>
        <taxon>Pseudomonadati</taxon>
        <taxon>Bacteroidota</taxon>
        <taxon>Cytophagia</taxon>
        <taxon>Cytophagales</taxon>
        <taxon>Cyclobacteriaceae</taxon>
        <taxon>Negadavirga</taxon>
    </lineage>
</organism>
<protein>
    <submittedName>
        <fullName evidence="8">M16 family metallopeptidase</fullName>
    </submittedName>
</protein>
<dbReference type="EMBL" id="JBHSJJ010000015">
    <property type="protein sequence ID" value="MFC4874118.1"/>
    <property type="molecule type" value="Genomic_DNA"/>
</dbReference>
<dbReference type="Pfam" id="PF00675">
    <property type="entry name" value="Peptidase_M16"/>
    <property type="match status" value="1"/>
</dbReference>
<keyword evidence="4" id="KW-0862">Zinc</keyword>
<evidence type="ECO:0000256" key="3">
    <source>
        <dbReference type="ARBA" id="ARBA00022801"/>
    </source>
</evidence>
<keyword evidence="2" id="KW-0645">Protease</keyword>
<dbReference type="RefSeq" id="WP_377067741.1">
    <property type="nucleotide sequence ID" value="NZ_JBHSJJ010000015.1"/>
</dbReference>
<dbReference type="InterPro" id="IPR011765">
    <property type="entry name" value="Pept_M16_N"/>
</dbReference>
<gene>
    <name evidence="8" type="ORF">ACFPFU_20605</name>
</gene>
<dbReference type="PANTHER" id="PTHR43690">
    <property type="entry name" value="NARDILYSIN"/>
    <property type="match status" value="1"/>
</dbReference>